<dbReference type="STRING" id="6265.A0A0B2VW02"/>
<dbReference type="Gene3D" id="2.40.50.140">
    <property type="entry name" value="Nucleic acid-binding proteins"/>
    <property type="match status" value="2"/>
</dbReference>
<protein>
    <submittedName>
        <fullName evidence="6">Exosome complex component CSL4</fullName>
    </submittedName>
</protein>
<evidence type="ECO:0000256" key="2">
    <source>
        <dbReference type="ARBA" id="ARBA00022490"/>
    </source>
</evidence>
<dbReference type="OrthoDB" id="440760at2759"/>
<accession>A0A0B2VW02</accession>
<dbReference type="Gene3D" id="2.40.50.100">
    <property type="match status" value="2"/>
</dbReference>
<dbReference type="AlphaFoldDB" id="A0A0B2VW02"/>
<dbReference type="OMA" id="YIGCIAT"/>
<dbReference type="InterPro" id="IPR019495">
    <property type="entry name" value="EXOSC1_C"/>
</dbReference>
<dbReference type="SUPFAM" id="SSF50249">
    <property type="entry name" value="Nucleic acid-binding proteins"/>
    <property type="match status" value="2"/>
</dbReference>
<evidence type="ECO:0000313" key="6">
    <source>
        <dbReference type="EMBL" id="KHN85828.1"/>
    </source>
</evidence>
<dbReference type="InterPro" id="IPR025721">
    <property type="entry name" value="Exosome_cplx_N_dom"/>
</dbReference>
<name>A0A0B2VW02_TOXCA</name>
<comment type="subcellular location">
    <subcellularLocation>
        <location evidence="1">Nucleus</location>
        <location evidence="1">Nucleolus</location>
    </subcellularLocation>
</comment>
<evidence type="ECO:0000313" key="7">
    <source>
        <dbReference type="Proteomes" id="UP000031036"/>
    </source>
</evidence>
<sequence>MRFLTGRVAHIEYAMESPTLITEASTSSVLSKTVFPGDRLFPISEHLRAGIGTYELFGHIYASLFGVVHMLPATEGNREVSTVEVRRNNEIEQRHIMPYIGCIATAKVQNIGPNYAKCGIVCVDASMLSHEFSAILRKEDIRTTEKDKTEIYLCVQPGDVILARVIGFGETQTTFLLSTAEDELGVYAMESPTLITEASTSSVLSKTVFPGDRLFPISEHLRAGIGTYELFGHIYASLFGVVHMLPATEGNREVSTVEVRRNNEIEQRHIMPYIGCIATAKVQNIGPNYAKCGIVCVDASMLSHEFSAILRKEDIRTTEKDKTEIYLCVQPGDVILARVIGFGETQTTFLLSTAEDELGVVSSKGDAGERMVPCSFTEVKSTLTGHVEPRKVAKIPNLNADFQFKYASISNVQ</sequence>
<dbReference type="Pfam" id="PF10447">
    <property type="entry name" value="EXOSC1"/>
    <property type="match status" value="2"/>
</dbReference>
<dbReference type="SUPFAM" id="SSF110324">
    <property type="entry name" value="Ribosomal L27 protein-like"/>
    <property type="match status" value="2"/>
</dbReference>
<dbReference type="PANTHER" id="PTHR12686">
    <property type="entry name" value="3'-5' EXORIBONUCLEASE CSL4-RELATED"/>
    <property type="match status" value="1"/>
</dbReference>
<dbReference type="GO" id="GO:0003723">
    <property type="term" value="F:RNA binding"/>
    <property type="evidence" value="ECO:0007669"/>
    <property type="project" value="InterPro"/>
</dbReference>
<dbReference type="InterPro" id="IPR012340">
    <property type="entry name" value="NA-bd_OB-fold"/>
</dbReference>
<organism evidence="6 7">
    <name type="scientific">Toxocara canis</name>
    <name type="common">Canine roundworm</name>
    <dbReference type="NCBI Taxonomy" id="6265"/>
    <lineage>
        <taxon>Eukaryota</taxon>
        <taxon>Metazoa</taxon>
        <taxon>Ecdysozoa</taxon>
        <taxon>Nematoda</taxon>
        <taxon>Chromadorea</taxon>
        <taxon>Rhabditida</taxon>
        <taxon>Spirurina</taxon>
        <taxon>Ascaridomorpha</taxon>
        <taxon>Ascaridoidea</taxon>
        <taxon>Toxocaridae</taxon>
        <taxon>Toxocara</taxon>
    </lineage>
</organism>
<evidence type="ECO:0000259" key="4">
    <source>
        <dbReference type="Pfam" id="PF10447"/>
    </source>
</evidence>
<dbReference type="GO" id="GO:0000176">
    <property type="term" value="C:nuclear exosome (RNase complex)"/>
    <property type="evidence" value="ECO:0007669"/>
    <property type="project" value="TreeGrafter"/>
</dbReference>
<dbReference type="InterPro" id="IPR039771">
    <property type="entry name" value="Csl4"/>
</dbReference>
<keyword evidence="7" id="KW-1185">Reference proteome</keyword>
<keyword evidence="2" id="KW-0963">Cytoplasm</keyword>
<dbReference type="GO" id="GO:0006396">
    <property type="term" value="P:RNA processing"/>
    <property type="evidence" value="ECO:0007669"/>
    <property type="project" value="InterPro"/>
</dbReference>
<comment type="caution">
    <text evidence="6">The sequence shown here is derived from an EMBL/GenBank/DDBJ whole genome shotgun (WGS) entry which is preliminary data.</text>
</comment>
<feature type="domain" description="Exosome complex component N-terminal" evidence="5">
    <location>
        <begin position="208"/>
        <end position="244"/>
    </location>
</feature>
<dbReference type="EMBL" id="JPKZ01000726">
    <property type="protein sequence ID" value="KHN85828.1"/>
    <property type="molecule type" value="Genomic_DNA"/>
</dbReference>
<feature type="domain" description="Exosome complex component N-terminal" evidence="5">
    <location>
        <begin position="34"/>
        <end position="70"/>
    </location>
</feature>
<feature type="domain" description="Exosome complex component CSL4 C-terminal" evidence="4">
    <location>
        <begin position="283"/>
        <end position="340"/>
    </location>
</feature>
<feature type="domain" description="Exosome complex component CSL4 C-terminal" evidence="4">
    <location>
        <begin position="109"/>
        <end position="166"/>
    </location>
</feature>
<dbReference type="GO" id="GO:0005737">
    <property type="term" value="C:cytoplasm"/>
    <property type="evidence" value="ECO:0007669"/>
    <property type="project" value="TreeGrafter"/>
</dbReference>
<evidence type="ECO:0000259" key="5">
    <source>
        <dbReference type="Pfam" id="PF14382"/>
    </source>
</evidence>
<reference evidence="6 7" key="1">
    <citation type="submission" date="2014-11" db="EMBL/GenBank/DDBJ databases">
        <title>Genetic blueprint of the zoonotic pathogen Toxocara canis.</title>
        <authorList>
            <person name="Zhu X.-Q."/>
            <person name="Korhonen P.K."/>
            <person name="Cai H."/>
            <person name="Young N.D."/>
            <person name="Nejsum P."/>
            <person name="von Samson-Himmelstjerna G."/>
            <person name="Boag P.R."/>
            <person name="Tan P."/>
            <person name="Li Q."/>
            <person name="Min J."/>
            <person name="Yang Y."/>
            <person name="Wang X."/>
            <person name="Fang X."/>
            <person name="Hall R.S."/>
            <person name="Hofmann A."/>
            <person name="Sternberg P.W."/>
            <person name="Jex A.R."/>
            <person name="Gasser R.B."/>
        </authorList>
    </citation>
    <scope>NUCLEOTIDE SEQUENCE [LARGE SCALE GENOMIC DNA]</scope>
    <source>
        <strain evidence="6">PN_DK_2014</strain>
    </source>
</reference>
<keyword evidence="3" id="KW-0271">Exosome</keyword>
<gene>
    <name evidence="6" type="primary">Exosc1</name>
    <name evidence="6" type="ORF">Tcan_10365</name>
</gene>
<evidence type="ECO:0000256" key="3">
    <source>
        <dbReference type="ARBA" id="ARBA00022835"/>
    </source>
</evidence>
<proteinExistence type="predicted"/>
<dbReference type="Proteomes" id="UP000031036">
    <property type="component" value="Unassembled WGS sequence"/>
</dbReference>
<evidence type="ECO:0000256" key="1">
    <source>
        <dbReference type="ARBA" id="ARBA00004604"/>
    </source>
</evidence>
<dbReference type="GO" id="GO:0005730">
    <property type="term" value="C:nucleolus"/>
    <property type="evidence" value="ECO:0007669"/>
    <property type="project" value="UniProtKB-SubCell"/>
</dbReference>
<dbReference type="PANTHER" id="PTHR12686:SF8">
    <property type="entry name" value="EXOSOME COMPLEX COMPONENT CSL4"/>
    <property type="match status" value="1"/>
</dbReference>
<dbReference type="Pfam" id="PF14382">
    <property type="entry name" value="ECR1_N"/>
    <property type="match status" value="2"/>
</dbReference>